<dbReference type="eggNOG" id="COG3191">
    <property type="taxonomic scope" value="Bacteria"/>
</dbReference>
<dbReference type="HOGENOM" id="CLU_024709_0_0_11"/>
<protein>
    <submittedName>
        <fullName evidence="3">Peptidase S58, DmpA</fullName>
    </submittedName>
</protein>
<dbReference type="Pfam" id="PF03576">
    <property type="entry name" value="Peptidase_S58"/>
    <property type="match status" value="1"/>
</dbReference>
<name>K0F4C3_NOCB7</name>
<dbReference type="EMBL" id="CP003876">
    <property type="protein sequence ID" value="AFU02411.1"/>
    <property type="molecule type" value="Genomic_DNA"/>
</dbReference>
<organism evidence="3 4">
    <name type="scientific">Nocardia brasiliensis (strain ATCC 700358 / HUJEG-1)</name>
    <dbReference type="NCBI Taxonomy" id="1133849"/>
    <lineage>
        <taxon>Bacteria</taxon>
        <taxon>Bacillati</taxon>
        <taxon>Actinomycetota</taxon>
        <taxon>Actinomycetes</taxon>
        <taxon>Mycobacteriales</taxon>
        <taxon>Nocardiaceae</taxon>
        <taxon>Nocardia</taxon>
    </lineage>
</organism>
<evidence type="ECO:0000256" key="1">
    <source>
        <dbReference type="ARBA" id="ARBA00007068"/>
    </source>
</evidence>
<proteinExistence type="inferred from homology"/>
<evidence type="ECO:0000313" key="4">
    <source>
        <dbReference type="Proteomes" id="UP000006304"/>
    </source>
</evidence>
<dbReference type="SUPFAM" id="SSF56266">
    <property type="entry name" value="DmpA/ArgJ-like"/>
    <property type="match status" value="1"/>
</dbReference>
<dbReference type="AlphaFoldDB" id="K0F4C3"/>
<evidence type="ECO:0000313" key="3">
    <source>
        <dbReference type="EMBL" id="AFU02411.1"/>
    </source>
</evidence>
<dbReference type="InterPro" id="IPR016117">
    <property type="entry name" value="ArgJ-like_dom_sf"/>
</dbReference>
<gene>
    <name evidence="3" type="ORF">O3I_022280</name>
</gene>
<accession>K0F4C3</accession>
<feature type="region of interest" description="Disordered" evidence="2">
    <location>
        <begin position="1"/>
        <end position="29"/>
    </location>
</feature>
<sequence length="391" mass="40744">MTEQHSFAPDGRPRARALGIAPEGEPGPWNAITDVPGVAVGYQTLIAGDGPMRVGAGPVRTGVTALLPRGRSGLGRPCAAGRYSLNGNGEMTGTAWIDEVGQLAMPVTISNTHAIGACHTGAIQWINRTDPALAREWLLPVCAETWDGYLNDINGGHVTPEIVVAALDSARSAPLDEGSVGGGTGMNCYGFKGGSGTASRRVEFGSRTYTVGVFLQANFGARQELTIRGHRVGAQLDVPNPMETTDWGVAPDQSPAAPGGSGSVIVVVATDAPLDPLQCTAMARRVPFGLARTGTTGSLFSGDLFLAFSTADDRPADTGFPLGDPATAELVSTARLPWNRMDPMYTAVVQAVEEAVLNALVVNSAMTGRDGHQSHALPYDQLKALLSNGFR</sequence>
<dbReference type="PANTHER" id="PTHR36512">
    <property type="entry name" value="D-AMINOPEPTIDASE"/>
    <property type="match status" value="1"/>
</dbReference>
<dbReference type="STRING" id="1133849.O3I_022280"/>
<dbReference type="RefSeq" id="WP_014985266.1">
    <property type="nucleotide sequence ID" value="NC_018681.1"/>
</dbReference>
<dbReference type="PANTHER" id="PTHR36512:SF3">
    <property type="entry name" value="BLR5678 PROTEIN"/>
    <property type="match status" value="1"/>
</dbReference>
<dbReference type="Gene3D" id="3.60.70.12">
    <property type="entry name" value="L-amino peptidase D-ALA esterase/amidase"/>
    <property type="match status" value="1"/>
</dbReference>
<keyword evidence="4" id="KW-1185">Reference proteome</keyword>
<dbReference type="KEGG" id="nbr:O3I_022280"/>
<dbReference type="GO" id="GO:0004177">
    <property type="term" value="F:aminopeptidase activity"/>
    <property type="evidence" value="ECO:0007669"/>
    <property type="project" value="TreeGrafter"/>
</dbReference>
<comment type="similarity">
    <text evidence="1">Belongs to the peptidase S58 family.</text>
</comment>
<dbReference type="Proteomes" id="UP000006304">
    <property type="component" value="Chromosome"/>
</dbReference>
<dbReference type="CDD" id="cd02253">
    <property type="entry name" value="DmpA"/>
    <property type="match status" value="1"/>
</dbReference>
<evidence type="ECO:0000256" key="2">
    <source>
        <dbReference type="SAM" id="MobiDB-lite"/>
    </source>
</evidence>
<reference evidence="3 4" key="1">
    <citation type="journal article" date="2012" name="J. Bacteriol.">
        <title>Complete genome sequence of Nocardia brasiliensis HUJEG-1.</title>
        <authorList>
            <person name="Vera-Cabrera L."/>
            <person name="Ortiz-Lopez R."/>
            <person name="Elizondo-Gonzalez R."/>
            <person name="Perez-Maya A.A."/>
            <person name="Ocampo-Candiani J."/>
        </authorList>
    </citation>
    <scope>NUCLEOTIDE SEQUENCE [LARGE SCALE GENOMIC DNA]</scope>
    <source>
        <strain evidence="4">ATCC 700358</strain>
    </source>
</reference>
<dbReference type="InterPro" id="IPR005321">
    <property type="entry name" value="Peptidase_S58_DmpA"/>
</dbReference>